<accession>A0AAT9GG01</accession>
<dbReference type="RefSeq" id="WP_353549881.1">
    <property type="nucleotide sequence ID" value="NZ_AP029612.1"/>
</dbReference>
<dbReference type="PROSITE" id="PS51257">
    <property type="entry name" value="PROKAR_LIPOPROTEIN"/>
    <property type="match status" value="1"/>
</dbReference>
<organism evidence="1">
    <name type="scientific">Sediminibacterium sp. KACHI17</name>
    <dbReference type="NCBI Taxonomy" id="1751071"/>
    <lineage>
        <taxon>Bacteria</taxon>
        <taxon>Pseudomonadati</taxon>
        <taxon>Bacteroidota</taxon>
        <taxon>Chitinophagia</taxon>
        <taxon>Chitinophagales</taxon>
        <taxon>Chitinophagaceae</taxon>
        <taxon>Sediminibacterium</taxon>
    </lineage>
</organism>
<sequence length="270" mass="31043">MKQIRQIITSTLIVSSLMFTACKKQPITPQLPPPQPQQPTGKLAKLVYDTGAFDSLYYLADGRIAKLINNIDPVNGDGVSYNFVYDATGKVERINSSEDRSYRYSYENGKVIAISEYINQHKSSYKLFNYVNDVLTSMEIYVYNGAARGYEFSALHNYSFYPDGNLKEEVAYAVNAFTGQLVKHMTIEYSDYDNKFNAEELVRQVPYYFGIVRLKNNPGKRIVKRDVPNITTIFNSIFTYDPQSKPMTKKFQYQDPSGVLIETNTLFYYY</sequence>
<dbReference type="EMBL" id="AP029612">
    <property type="protein sequence ID" value="BFG69565.1"/>
    <property type="molecule type" value="Genomic_DNA"/>
</dbReference>
<protein>
    <recommendedName>
        <fullName evidence="2">DUF4595 domain-containing protein</fullName>
    </recommendedName>
</protein>
<proteinExistence type="predicted"/>
<evidence type="ECO:0008006" key="2">
    <source>
        <dbReference type="Google" id="ProtNLM"/>
    </source>
</evidence>
<dbReference type="AlphaFoldDB" id="A0AAT9GG01"/>
<name>A0AAT9GG01_9BACT</name>
<evidence type="ECO:0000313" key="1">
    <source>
        <dbReference type="EMBL" id="BFG69565.1"/>
    </source>
</evidence>
<dbReference type="Gene3D" id="3.90.930.1">
    <property type="match status" value="1"/>
</dbReference>
<reference evidence="1" key="1">
    <citation type="submission" date="2024-02" db="EMBL/GenBank/DDBJ databases">
        <title>Sediminibacterium planktonica sp. nov. and Sediminibacterium longus sp. nov., isolated from surface lake and river water.</title>
        <authorList>
            <person name="Watanabe K."/>
            <person name="Takemine S."/>
            <person name="Ishii Y."/>
            <person name="Ogata Y."/>
            <person name="Shindo C."/>
            <person name="Suda W."/>
        </authorList>
    </citation>
    <scope>NUCLEOTIDE SEQUENCE</scope>
    <source>
        <strain evidence="1">KACHI17</strain>
    </source>
</reference>
<gene>
    <name evidence="1" type="ORF">KACHI17_04460</name>
</gene>